<feature type="transmembrane region" description="Helical" evidence="2">
    <location>
        <begin position="173"/>
        <end position="191"/>
    </location>
</feature>
<feature type="transmembrane region" description="Helical" evidence="2">
    <location>
        <begin position="30"/>
        <end position="48"/>
    </location>
</feature>
<feature type="transmembrane region" description="Helical" evidence="2">
    <location>
        <begin position="97"/>
        <end position="116"/>
    </location>
</feature>
<evidence type="ECO:0000256" key="2">
    <source>
        <dbReference type="SAM" id="Phobius"/>
    </source>
</evidence>
<dbReference type="InterPro" id="IPR052163">
    <property type="entry name" value="DGC-Regulatory_Protein"/>
</dbReference>
<dbReference type="Gene3D" id="3.30.70.270">
    <property type="match status" value="1"/>
</dbReference>
<sequence>MPQDLSATAPGRLPDATYVELVSSLFATRAPTVIMSLLFLMAGMLVAHRTQDPLVTGLVELGTVSSMIRIALLFSGRMRHDAGAIDHQAAVAIERRFAVSYVAFAIILGLFVARTMQLPDAPLHTLAGILLVGYAAGVAAGTALRPRIAVASLLVAVLPPVAVLFVQSEPADIASAVALGGFLAGGMRSLLRRYRTESASTAKRHGFAALARRDHLTGLANRLELAERFDRLCTEGLRTKRVAIHYLDLDDFKPVNDRLGHPTGDALLRAVAGRLRDHIRGDDIAARLGGDEFVVVQTAVRDEDEVAAMARRLERDLAEPYAIDGREIVIGASVGWCLDDTAEPLLDPLLERADDALRRRKAERKAEGRAPVGAPTAPSGSMAGSPPGSTVVSLPGYDWLRQSA</sequence>
<keyword evidence="2" id="KW-1133">Transmembrane helix</keyword>
<name>A0A7W7AGA0_9SPHN</name>
<gene>
    <name evidence="4" type="ORF">GGQ96_000613</name>
</gene>
<keyword evidence="5" id="KW-1185">Reference proteome</keyword>
<dbReference type="CDD" id="cd01949">
    <property type="entry name" value="GGDEF"/>
    <property type="match status" value="1"/>
</dbReference>
<dbReference type="PANTHER" id="PTHR46663">
    <property type="entry name" value="DIGUANYLATE CYCLASE DGCT-RELATED"/>
    <property type="match status" value="1"/>
</dbReference>
<dbReference type="InterPro" id="IPR029787">
    <property type="entry name" value="Nucleotide_cyclase"/>
</dbReference>
<dbReference type="PROSITE" id="PS50887">
    <property type="entry name" value="GGDEF"/>
    <property type="match status" value="1"/>
</dbReference>
<reference evidence="4 5" key="1">
    <citation type="submission" date="2020-08" db="EMBL/GenBank/DDBJ databases">
        <title>Genomic Encyclopedia of Type Strains, Phase IV (KMG-IV): sequencing the most valuable type-strain genomes for metagenomic binning, comparative biology and taxonomic classification.</title>
        <authorList>
            <person name="Goeker M."/>
        </authorList>
    </citation>
    <scope>NUCLEOTIDE SEQUENCE [LARGE SCALE GENOMIC DNA]</scope>
    <source>
        <strain evidence="4 5">DSM 15867</strain>
    </source>
</reference>
<feature type="compositionally biased region" description="Low complexity" evidence="1">
    <location>
        <begin position="373"/>
        <end position="390"/>
    </location>
</feature>
<evidence type="ECO:0000313" key="4">
    <source>
        <dbReference type="EMBL" id="MBB4616507.1"/>
    </source>
</evidence>
<dbReference type="InterPro" id="IPR043128">
    <property type="entry name" value="Rev_trsase/Diguanyl_cyclase"/>
</dbReference>
<feature type="transmembrane region" description="Helical" evidence="2">
    <location>
        <begin position="148"/>
        <end position="167"/>
    </location>
</feature>
<proteinExistence type="predicted"/>
<dbReference type="EMBL" id="JACHNY010000001">
    <property type="protein sequence ID" value="MBB4616507.1"/>
    <property type="molecule type" value="Genomic_DNA"/>
</dbReference>
<dbReference type="RefSeq" id="WP_343058903.1">
    <property type="nucleotide sequence ID" value="NZ_JACHNY010000001.1"/>
</dbReference>
<feature type="region of interest" description="Disordered" evidence="1">
    <location>
        <begin position="360"/>
        <end position="404"/>
    </location>
</feature>
<dbReference type="SMART" id="SM00267">
    <property type="entry name" value="GGDEF"/>
    <property type="match status" value="1"/>
</dbReference>
<evidence type="ECO:0000313" key="5">
    <source>
        <dbReference type="Proteomes" id="UP000574769"/>
    </source>
</evidence>
<dbReference type="Pfam" id="PF00990">
    <property type="entry name" value="GGDEF"/>
    <property type="match status" value="1"/>
</dbReference>
<evidence type="ECO:0000259" key="3">
    <source>
        <dbReference type="PROSITE" id="PS50887"/>
    </source>
</evidence>
<feature type="transmembrane region" description="Helical" evidence="2">
    <location>
        <begin position="122"/>
        <end position="141"/>
    </location>
</feature>
<protein>
    <submittedName>
        <fullName evidence="4">Diguanylate cyclase (GGDEF)-like protein</fullName>
    </submittedName>
</protein>
<accession>A0A7W7AGA0</accession>
<comment type="caution">
    <text evidence="4">The sequence shown here is derived from an EMBL/GenBank/DDBJ whole genome shotgun (WGS) entry which is preliminary data.</text>
</comment>
<dbReference type="SUPFAM" id="SSF55073">
    <property type="entry name" value="Nucleotide cyclase"/>
    <property type="match status" value="1"/>
</dbReference>
<keyword evidence="2" id="KW-0472">Membrane</keyword>
<feature type="domain" description="GGDEF" evidence="3">
    <location>
        <begin position="240"/>
        <end position="377"/>
    </location>
</feature>
<dbReference type="AlphaFoldDB" id="A0A7W7AGA0"/>
<dbReference type="NCBIfam" id="TIGR00254">
    <property type="entry name" value="GGDEF"/>
    <property type="match status" value="1"/>
</dbReference>
<evidence type="ECO:0000256" key="1">
    <source>
        <dbReference type="SAM" id="MobiDB-lite"/>
    </source>
</evidence>
<keyword evidence="2" id="KW-0812">Transmembrane</keyword>
<organism evidence="4 5">
    <name type="scientific">Sphingomonas abaci</name>
    <dbReference type="NCBI Taxonomy" id="237611"/>
    <lineage>
        <taxon>Bacteria</taxon>
        <taxon>Pseudomonadati</taxon>
        <taxon>Pseudomonadota</taxon>
        <taxon>Alphaproteobacteria</taxon>
        <taxon>Sphingomonadales</taxon>
        <taxon>Sphingomonadaceae</taxon>
        <taxon>Sphingomonas</taxon>
    </lineage>
</organism>
<feature type="transmembrane region" description="Helical" evidence="2">
    <location>
        <begin position="54"/>
        <end position="76"/>
    </location>
</feature>
<dbReference type="InterPro" id="IPR000160">
    <property type="entry name" value="GGDEF_dom"/>
</dbReference>
<dbReference type="PANTHER" id="PTHR46663:SF2">
    <property type="entry name" value="GGDEF DOMAIN-CONTAINING PROTEIN"/>
    <property type="match status" value="1"/>
</dbReference>
<dbReference type="Proteomes" id="UP000574769">
    <property type="component" value="Unassembled WGS sequence"/>
</dbReference>